<evidence type="ECO:0000313" key="2">
    <source>
        <dbReference type="Proteomes" id="UP000245124"/>
    </source>
</evidence>
<protein>
    <submittedName>
        <fullName evidence="1">Uncharacterized protein</fullName>
    </submittedName>
</protein>
<comment type="caution">
    <text evidence="1">The sequence shown here is derived from an EMBL/GenBank/DDBJ whole genome shotgun (WGS) entry which is preliminary data.</text>
</comment>
<gene>
    <name evidence="1" type="ORF">NIES4072_44920</name>
</gene>
<dbReference type="OrthoDB" id="490969at2"/>
<name>A0A2R5FPW5_NOSCO</name>
<dbReference type="AlphaFoldDB" id="A0A2R5FPW5"/>
<reference evidence="1 2" key="1">
    <citation type="submission" date="2017-06" db="EMBL/GenBank/DDBJ databases">
        <title>Genome sequencing of cyanobaciteial culture collection at National Institute for Environmental Studies (NIES).</title>
        <authorList>
            <person name="Hirose Y."/>
            <person name="Shimura Y."/>
            <person name="Fujisawa T."/>
            <person name="Nakamura Y."/>
            <person name="Kawachi M."/>
        </authorList>
    </citation>
    <scope>NUCLEOTIDE SEQUENCE [LARGE SCALE GENOMIC DNA]</scope>
    <source>
        <strain evidence="1 2">NIES-4072</strain>
    </source>
</reference>
<keyword evidence="2" id="KW-1185">Reference proteome</keyword>
<proteinExistence type="predicted"/>
<dbReference type="Proteomes" id="UP000245124">
    <property type="component" value="Unassembled WGS sequence"/>
</dbReference>
<dbReference type="EMBL" id="BDUD01000001">
    <property type="protein sequence ID" value="GBG20810.1"/>
    <property type="molecule type" value="Genomic_DNA"/>
</dbReference>
<sequence>MTISLFFGDAGGSFLIRRGMDSYGEVSRGQEAEGRGLQYSLGYFSIGEAARSQLVKTKNMPVCGNLAPEVADKINNLVGLKVANLQLATYEVFHVRS</sequence>
<evidence type="ECO:0000313" key="1">
    <source>
        <dbReference type="EMBL" id="GBG20810.1"/>
    </source>
</evidence>
<dbReference type="RefSeq" id="WP_146195848.1">
    <property type="nucleotide sequence ID" value="NZ_BDUD01000001.1"/>
</dbReference>
<accession>A0A2R5FPW5</accession>
<organism evidence="1 2">
    <name type="scientific">Nostoc commune NIES-4072</name>
    <dbReference type="NCBI Taxonomy" id="2005467"/>
    <lineage>
        <taxon>Bacteria</taxon>
        <taxon>Bacillati</taxon>
        <taxon>Cyanobacteriota</taxon>
        <taxon>Cyanophyceae</taxon>
        <taxon>Nostocales</taxon>
        <taxon>Nostocaceae</taxon>
        <taxon>Nostoc</taxon>
    </lineage>
</organism>